<reference evidence="2 3" key="1">
    <citation type="submission" date="2017-09" db="EMBL/GenBank/DDBJ databases">
        <title>Depth-based differentiation of microbial function through sediment-hosted aquifers and enrichment of novel symbionts in the deep terrestrial subsurface.</title>
        <authorList>
            <person name="Probst A.J."/>
            <person name="Ladd B."/>
            <person name="Jarett J.K."/>
            <person name="Geller-Mcgrath D.E."/>
            <person name="Sieber C.M."/>
            <person name="Emerson J.B."/>
            <person name="Anantharaman K."/>
            <person name="Thomas B.C."/>
            <person name="Malmstrom R."/>
            <person name="Stieglmeier M."/>
            <person name="Klingl A."/>
            <person name="Woyke T."/>
            <person name="Ryan C.M."/>
            <person name="Banfield J.F."/>
        </authorList>
    </citation>
    <scope>NUCLEOTIDE SEQUENCE [LARGE SCALE GENOMIC DNA]</scope>
    <source>
        <strain evidence="2">CG22_combo_CG10-13_8_21_14_all_43_12</strain>
    </source>
</reference>
<sequence length="195" mass="23198">MAEFFTSFLSGSWLAAFASWIWNTIFAGGTAWSWSLYVSTWGHAGLLWWLWAFFVLILALILIAYIWIAGVLLYSFWLLAAFAWIIIWVIYLFAMLVIWFSRILWMFSVWIWPYFLLFLKAFMLPVLSSFFLVELRNSNNRKIRPLFYLLCPTFLVGLFFVFPAGWATWYVIITIIYLWIFTHELTEVRVVSETL</sequence>
<keyword evidence="1" id="KW-1133">Transmembrane helix</keyword>
<accession>A0A2H0DUR7</accession>
<dbReference type="EMBL" id="PCTR01000108">
    <property type="protein sequence ID" value="PIP85598.1"/>
    <property type="molecule type" value="Genomic_DNA"/>
</dbReference>
<feature type="transmembrane region" description="Helical" evidence="1">
    <location>
        <begin position="76"/>
        <end position="99"/>
    </location>
</feature>
<feature type="transmembrane region" description="Helical" evidence="1">
    <location>
        <begin position="147"/>
        <end position="180"/>
    </location>
</feature>
<evidence type="ECO:0000313" key="2">
    <source>
        <dbReference type="EMBL" id="PIP85598.1"/>
    </source>
</evidence>
<dbReference type="Proteomes" id="UP000231136">
    <property type="component" value="Unassembled WGS sequence"/>
</dbReference>
<evidence type="ECO:0000256" key="1">
    <source>
        <dbReference type="SAM" id="Phobius"/>
    </source>
</evidence>
<feature type="transmembrane region" description="Helical" evidence="1">
    <location>
        <begin position="111"/>
        <end position="135"/>
    </location>
</feature>
<evidence type="ECO:0000313" key="3">
    <source>
        <dbReference type="Proteomes" id="UP000231136"/>
    </source>
</evidence>
<keyword evidence="1" id="KW-0472">Membrane</keyword>
<feature type="transmembrane region" description="Helical" evidence="1">
    <location>
        <begin position="46"/>
        <end position="69"/>
    </location>
</feature>
<keyword evidence="1" id="KW-0812">Transmembrane</keyword>
<organism evidence="2 3">
    <name type="scientific">Candidatus Collierbacteria bacterium CG22_combo_CG10-13_8_21_14_all_43_12</name>
    <dbReference type="NCBI Taxonomy" id="1974537"/>
    <lineage>
        <taxon>Bacteria</taxon>
        <taxon>Candidatus Collieribacteriota</taxon>
    </lineage>
</organism>
<name>A0A2H0DUR7_9BACT</name>
<comment type="caution">
    <text evidence="2">The sequence shown here is derived from an EMBL/GenBank/DDBJ whole genome shotgun (WGS) entry which is preliminary data.</text>
</comment>
<feature type="transmembrane region" description="Helical" evidence="1">
    <location>
        <begin position="12"/>
        <end position="34"/>
    </location>
</feature>
<dbReference type="AlphaFoldDB" id="A0A2H0DUR7"/>
<proteinExistence type="predicted"/>
<gene>
    <name evidence="2" type="ORF">COW83_03415</name>
</gene>
<protein>
    <submittedName>
        <fullName evidence="2">Uncharacterized protein</fullName>
    </submittedName>
</protein>